<sequence precursor="true">MRRVTGLMRLTGGVLLSGAVLSGAFWNHQGQSTSSFASEIQALSSEQQADQAETRALGIQAASGAYLLAQADGAKKAMAPKTEAGAKPADDKEDSPRLPNNFGKLELSGEQKEQVYTIQKKYAAEIESLEKQLAALKAKRDAELQGVLTAAQKETLKSIQSTPKTKKAKTAETKPAA</sequence>
<feature type="region of interest" description="Disordered" evidence="2">
    <location>
        <begin position="158"/>
        <end position="177"/>
    </location>
</feature>
<feature type="coiled-coil region" evidence="1">
    <location>
        <begin position="119"/>
        <end position="146"/>
    </location>
</feature>
<evidence type="ECO:0000313" key="4">
    <source>
        <dbReference type="Proteomes" id="UP000002220"/>
    </source>
</evidence>
<dbReference type="KEGG" id="plm:Plim_0457"/>
<proteinExistence type="predicted"/>
<keyword evidence="4" id="KW-1185">Reference proteome</keyword>
<dbReference type="Proteomes" id="UP000002220">
    <property type="component" value="Chromosome"/>
</dbReference>
<dbReference type="AlphaFoldDB" id="D5SQ55"/>
<evidence type="ECO:0000256" key="1">
    <source>
        <dbReference type="SAM" id="Coils"/>
    </source>
</evidence>
<organism evidence="3 4">
    <name type="scientific">Planctopirus limnophila (strain ATCC 43296 / DSM 3776 / IFAM 1008 / Mu 290)</name>
    <name type="common">Planctomyces limnophilus</name>
    <dbReference type="NCBI Taxonomy" id="521674"/>
    <lineage>
        <taxon>Bacteria</taxon>
        <taxon>Pseudomonadati</taxon>
        <taxon>Planctomycetota</taxon>
        <taxon>Planctomycetia</taxon>
        <taxon>Planctomycetales</taxon>
        <taxon>Planctomycetaceae</taxon>
        <taxon>Planctopirus</taxon>
    </lineage>
</organism>
<name>D5SQ55_PLAL2</name>
<evidence type="ECO:0000256" key="2">
    <source>
        <dbReference type="SAM" id="MobiDB-lite"/>
    </source>
</evidence>
<gene>
    <name evidence="3" type="ordered locus">Plim_0457</name>
</gene>
<accession>D5SQ55</accession>
<keyword evidence="1" id="KW-0175">Coiled coil</keyword>
<dbReference type="RefSeq" id="WP_013108738.1">
    <property type="nucleotide sequence ID" value="NC_014148.1"/>
</dbReference>
<dbReference type="EMBL" id="CP001744">
    <property type="protein sequence ID" value="ADG66307.1"/>
    <property type="molecule type" value="Genomic_DNA"/>
</dbReference>
<reference evidence="3 4" key="1">
    <citation type="journal article" date="2010" name="Stand. Genomic Sci.">
        <title>Complete genome sequence of Planctomyces limnophilus type strain (Mu 290).</title>
        <authorList>
            <person name="Labutti K."/>
            <person name="Sikorski J."/>
            <person name="Schneider S."/>
            <person name="Nolan M."/>
            <person name="Lucas S."/>
            <person name="Glavina Del Rio T."/>
            <person name="Tice H."/>
            <person name="Cheng J.F."/>
            <person name="Goodwin L."/>
            <person name="Pitluck S."/>
            <person name="Liolios K."/>
            <person name="Ivanova N."/>
            <person name="Mavromatis K."/>
            <person name="Mikhailova N."/>
            <person name="Pati A."/>
            <person name="Chen A."/>
            <person name="Palaniappan K."/>
            <person name="Land M."/>
            <person name="Hauser L."/>
            <person name="Chang Y.J."/>
            <person name="Jeffries C.D."/>
            <person name="Tindall B.J."/>
            <person name="Rohde M."/>
            <person name="Goker M."/>
            <person name="Woyke T."/>
            <person name="Bristow J."/>
            <person name="Eisen J.A."/>
            <person name="Markowitz V."/>
            <person name="Hugenholtz P."/>
            <person name="Kyrpides N.C."/>
            <person name="Klenk H.P."/>
            <person name="Lapidus A."/>
        </authorList>
    </citation>
    <scope>NUCLEOTIDE SEQUENCE [LARGE SCALE GENOMIC DNA]</scope>
    <source>
        <strain evidence="4">ATCC 43296 / DSM 3776 / IFAM 1008 / 290</strain>
    </source>
</reference>
<feature type="region of interest" description="Disordered" evidence="2">
    <location>
        <begin position="77"/>
        <end position="106"/>
    </location>
</feature>
<protein>
    <submittedName>
        <fullName evidence="3">Uncharacterized protein</fullName>
    </submittedName>
</protein>
<dbReference type="OrthoDB" id="214204at2"/>
<dbReference type="HOGENOM" id="CLU_1516557_0_0_0"/>
<evidence type="ECO:0000313" key="3">
    <source>
        <dbReference type="EMBL" id="ADG66307.1"/>
    </source>
</evidence>